<proteinExistence type="predicted"/>
<accession>A0AAV2GAT3</accession>
<dbReference type="PROSITE" id="PS00196">
    <property type="entry name" value="COPPER_BLUE"/>
    <property type="match status" value="1"/>
</dbReference>
<evidence type="ECO:0000256" key="1">
    <source>
        <dbReference type="ARBA" id="ARBA00022448"/>
    </source>
</evidence>
<dbReference type="FunFam" id="2.60.40.420:FF:000003">
    <property type="entry name" value="Blue copper"/>
    <property type="match status" value="1"/>
</dbReference>
<dbReference type="PANTHER" id="PTHR33021:SF492">
    <property type="entry name" value="UCLACYANIN 1"/>
    <property type="match status" value="1"/>
</dbReference>
<dbReference type="CDD" id="cd04216">
    <property type="entry name" value="Phytocyanin"/>
    <property type="match status" value="1"/>
</dbReference>
<reference evidence="8 9" key="1">
    <citation type="submission" date="2024-04" db="EMBL/GenBank/DDBJ databases">
        <authorList>
            <person name="Fracassetti M."/>
        </authorList>
    </citation>
    <scope>NUCLEOTIDE SEQUENCE [LARGE SCALE GENOMIC DNA]</scope>
</reference>
<sequence>MASVRSTFIAISLVATIAMAVLFNLSMAASYTVGGPNGGWDAATDLQTWATSQTFQVGDNLIFQYAPSHDVVEVPQTDYTSCQATTPIQSYTGGATVVPLTSSGDRYFICGTPGHCSGGMKLQVNVLATSPAPAAATPEESPASSPPASEDSPLLPPASSSPSDLPFPTADLPEESPEISPLGSSIPVFGSSPAYSPASVSFPTGTSALTPPVATSSAGRNGFWVGGVSAGFCSLAMIAMLLQA</sequence>
<evidence type="ECO:0000256" key="4">
    <source>
        <dbReference type="ARBA" id="ARBA00023008"/>
    </source>
</evidence>
<evidence type="ECO:0000256" key="5">
    <source>
        <dbReference type="ARBA" id="ARBA00023180"/>
    </source>
</evidence>
<gene>
    <name evidence="8" type="ORF">LTRI10_LOCUS46552</name>
</gene>
<organism evidence="8 9">
    <name type="scientific">Linum trigynum</name>
    <dbReference type="NCBI Taxonomy" id="586398"/>
    <lineage>
        <taxon>Eukaryota</taxon>
        <taxon>Viridiplantae</taxon>
        <taxon>Streptophyta</taxon>
        <taxon>Embryophyta</taxon>
        <taxon>Tracheophyta</taxon>
        <taxon>Spermatophyta</taxon>
        <taxon>Magnoliopsida</taxon>
        <taxon>eudicotyledons</taxon>
        <taxon>Gunneridae</taxon>
        <taxon>Pentapetalae</taxon>
        <taxon>rosids</taxon>
        <taxon>fabids</taxon>
        <taxon>Malpighiales</taxon>
        <taxon>Linaceae</taxon>
        <taxon>Linum</taxon>
    </lineage>
</organism>
<keyword evidence="4" id="KW-0186">Copper</keyword>
<dbReference type="InterPro" id="IPR003245">
    <property type="entry name" value="Phytocyanin_dom"/>
</dbReference>
<dbReference type="InterPro" id="IPR039391">
    <property type="entry name" value="Phytocyanin-like"/>
</dbReference>
<dbReference type="PROSITE" id="PS51485">
    <property type="entry name" value="PHYTOCYANIN"/>
    <property type="match status" value="1"/>
</dbReference>
<feature type="domain" description="Phytocyanin" evidence="7">
    <location>
        <begin position="29"/>
        <end position="128"/>
    </location>
</feature>
<keyword evidence="2" id="KW-0479">Metal-binding</keyword>
<feature type="compositionally biased region" description="Low complexity" evidence="6">
    <location>
        <begin position="131"/>
        <end position="166"/>
    </location>
</feature>
<dbReference type="EMBL" id="OZ034821">
    <property type="protein sequence ID" value="CAL1406853.1"/>
    <property type="molecule type" value="Genomic_DNA"/>
</dbReference>
<feature type="region of interest" description="Disordered" evidence="6">
    <location>
        <begin position="131"/>
        <end position="183"/>
    </location>
</feature>
<evidence type="ECO:0000313" key="8">
    <source>
        <dbReference type="EMBL" id="CAL1406853.1"/>
    </source>
</evidence>
<dbReference type="Gene3D" id="2.60.40.420">
    <property type="entry name" value="Cupredoxins - blue copper proteins"/>
    <property type="match status" value="1"/>
</dbReference>
<evidence type="ECO:0000256" key="6">
    <source>
        <dbReference type="SAM" id="MobiDB-lite"/>
    </source>
</evidence>
<evidence type="ECO:0000256" key="3">
    <source>
        <dbReference type="ARBA" id="ARBA00022982"/>
    </source>
</evidence>
<dbReference type="PANTHER" id="PTHR33021">
    <property type="entry name" value="BLUE COPPER PROTEIN"/>
    <property type="match status" value="1"/>
</dbReference>
<name>A0AAV2GAT3_9ROSI</name>
<dbReference type="Proteomes" id="UP001497516">
    <property type="component" value="Chromosome 8"/>
</dbReference>
<dbReference type="GO" id="GO:0005886">
    <property type="term" value="C:plasma membrane"/>
    <property type="evidence" value="ECO:0007669"/>
    <property type="project" value="TreeGrafter"/>
</dbReference>
<dbReference type="GO" id="GO:0009055">
    <property type="term" value="F:electron transfer activity"/>
    <property type="evidence" value="ECO:0007669"/>
    <property type="project" value="InterPro"/>
</dbReference>
<dbReference type="Pfam" id="PF02298">
    <property type="entry name" value="Cu_bind_like"/>
    <property type="match status" value="1"/>
</dbReference>
<keyword evidence="5" id="KW-0325">Glycoprotein</keyword>
<evidence type="ECO:0000259" key="7">
    <source>
        <dbReference type="PROSITE" id="PS51485"/>
    </source>
</evidence>
<keyword evidence="1" id="KW-0813">Transport</keyword>
<protein>
    <recommendedName>
        <fullName evidence="7">Phytocyanin domain-containing protein</fullName>
    </recommendedName>
</protein>
<dbReference type="InterPro" id="IPR028871">
    <property type="entry name" value="BlueCu_1_BS"/>
</dbReference>
<dbReference type="AlphaFoldDB" id="A0AAV2GAT3"/>
<keyword evidence="3" id="KW-0249">Electron transport</keyword>
<dbReference type="SUPFAM" id="SSF49503">
    <property type="entry name" value="Cupredoxins"/>
    <property type="match status" value="1"/>
</dbReference>
<evidence type="ECO:0000313" key="9">
    <source>
        <dbReference type="Proteomes" id="UP001497516"/>
    </source>
</evidence>
<keyword evidence="9" id="KW-1185">Reference proteome</keyword>
<dbReference type="InterPro" id="IPR008972">
    <property type="entry name" value="Cupredoxin"/>
</dbReference>
<evidence type="ECO:0000256" key="2">
    <source>
        <dbReference type="ARBA" id="ARBA00022723"/>
    </source>
</evidence>
<dbReference type="GO" id="GO:0046872">
    <property type="term" value="F:metal ion binding"/>
    <property type="evidence" value="ECO:0007669"/>
    <property type="project" value="UniProtKB-KW"/>
</dbReference>